<sequence>MKNEANNDRALEELIYVLANGTTGRAHLAEEQNRTGARTGTVLATYHVARCSGRMIGGAWGYTLSETLQDRALCARCARIVQ</sequence>
<organism evidence="1">
    <name type="scientific">marine sediment metagenome</name>
    <dbReference type="NCBI Taxonomy" id="412755"/>
    <lineage>
        <taxon>unclassified sequences</taxon>
        <taxon>metagenomes</taxon>
        <taxon>ecological metagenomes</taxon>
    </lineage>
</organism>
<dbReference type="AlphaFoldDB" id="A0A0F8WX31"/>
<gene>
    <name evidence="1" type="ORF">LCGC14_3099280</name>
</gene>
<dbReference type="EMBL" id="LAZR01066735">
    <property type="protein sequence ID" value="KKK52990.1"/>
    <property type="molecule type" value="Genomic_DNA"/>
</dbReference>
<reference evidence="1" key="1">
    <citation type="journal article" date="2015" name="Nature">
        <title>Complex archaea that bridge the gap between prokaryotes and eukaryotes.</title>
        <authorList>
            <person name="Spang A."/>
            <person name="Saw J.H."/>
            <person name="Jorgensen S.L."/>
            <person name="Zaremba-Niedzwiedzka K."/>
            <person name="Martijn J."/>
            <person name="Lind A.E."/>
            <person name="van Eijk R."/>
            <person name="Schleper C."/>
            <person name="Guy L."/>
            <person name="Ettema T.J."/>
        </authorList>
    </citation>
    <scope>NUCLEOTIDE SEQUENCE</scope>
</reference>
<name>A0A0F8WX31_9ZZZZ</name>
<accession>A0A0F8WX31</accession>
<evidence type="ECO:0000313" key="1">
    <source>
        <dbReference type="EMBL" id="KKK52990.1"/>
    </source>
</evidence>
<comment type="caution">
    <text evidence="1">The sequence shown here is derived from an EMBL/GenBank/DDBJ whole genome shotgun (WGS) entry which is preliminary data.</text>
</comment>
<proteinExistence type="predicted"/>
<protein>
    <submittedName>
        <fullName evidence="1">Uncharacterized protein</fullName>
    </submittedName>
</protein>